<comment type="pathway">
    <text evidence="1 6">Pyrimidine metabolism; dUMP biosynthesis; dUMP from dCTP (dUTP route): step 2/2.</text>
</comment>
<dbReference type="NCBIfam" id="NF001862">
    <property type="entry name" value="PRK00601.1"/>
    <property type="match status" value="1"/>
</dbReference>
<feature type="domain" description="dUTPase-like" evidence="7">
    <location>
        <begin position="17"/>
        <end position="144"/>
    </location>
</feature>
<comment type="similarity">
    <text evidence="2 6">Belongs to the dUTPase family.</text>
</comment>
<keyword evidence="5 6" id="KW-0546">Nucleotide metabolism</keyword>
<dbReference type="GO" id="GO:0000287">
    <property type="term" value="F:magnesium ion binding"/>
    <property type="evidence" value="ECO:0007669"/>
    <property type="project" value="UniProtKB-UniRule"/>
</dbReference>
<organism evidence="8 10">
    <name type="scientific">Caulochytrium protostelioides</name>
    <dbReference type="NCBI Taxonomy" id="1555241"/>
    <lineage>
        <taxon>Eukaryota</taxon>
        <taxon>Fungi</taxon>
        <taxon>Fungi incertae sedis</taxon>
        <taxon>Chytridiomycota</taxon>
        <taxon>Chytridiomycota incertae sedis</taxon>
        <taxon>Chytridiomycetes</taxon>
        <taxon>Caulochytriales</taxon>
        <taxon>Caulochytriaceae</taxon>
        <taxon>Caulochytrium</taxon>
    </lineage>
</organism>
<dbReference type="Proteomes" id="UP000274922">
    <property type="component" value="Unassembled WGS sequence"/>
</dbReference>
<evidence type="ECO:0000313" key="9">
    <source>
        <dbReference type="EMBL" id="RKP02257.1"/>
    </source>
</evidence>
<keyword evidence="11" id="KW-1185">Reference proteome</keyword>
<dbReference type="GO" id="GO:0006226">
    <property type="term" value="P:dUMP biosynthetic process"/>
    <property type="evidence" value="ECO:0007669"/>
    <property type="project" value="UniProtKB-UniRule"/>
</dbReference>
<dbReference type="PANTHER" id="PTHR11241">
    <property type="entry name" value="DEOXYURIDINE 5'-TRIPHOSPHATE NUCLEOTIDOHYDROLASE"/>
    <property type="match status" value="1"/>
</dbReference>
<dbReference type="InterPro" id="IPR008181">
    <property type="entry name" value="dUTPase"/>
</dbReference>
<keyword evidence="6" id="KW-0460">Magnesium</keyword>
<dbReference type="Pfam" id="PF00692">
    <property type="entry name" value="dUTPase"/>
    <property type="match status" value="1"/>
</dbReference>
<dbReference type="InterPro" id="IPR036157">
    <property type="entry name" value="dUTPase-like_sf"/>
</dbReference>
<evidence type="ECO:0000256" key="3">
    <source>
        <dbReference type="ARBA" id="ARBA00011233"/>
    </source>
</evidence>
<comment type="cofactor">
    <cofactor evidence="6">
        <name>Mg(2+)</name>
        <dbReference type="ChEBI" id="CHEBI:18420"/>
    </cofactor>
</comment>
<comment type="catalytic activity">
    <reaction evidence="6">
        <text>dUTP + H2O = dUMP + diphosphate + H(+)</text>
        <dbReference type="Rhea" id="RHEA:10248"/>
        <dbReference type="ChEBI" id="CHEBI:15377"/>
        <dbReference type="ChEBI" id="CHEBI:15378"/>
        <dbReference type="ChEBI" id="CHEBI:33019"/>
        <dbReference type="ChEBI" id="CHEBI:61555"/>
        <dbReference type="ChEBI" id="CHEBI:246422"/>
        <dbReference type="EC" id="3.6.1.23"/>
    </reaction>
</comment>
<dbReference type="OrthoDB" id="10261072at2759"/>
<sequence>MVSSPGMFQVKRLSEFAILPKRGSALAAGYDLAAAHETVIPARGRGIVPTDLAFAIPENTYGRVAPRSGLTLKQGMDVGAGVVDADFRGPIGIILFNHSDQDFVARRGDRVAQFILERIETPEVTEVAELDETIRGHNGFGSTGIN</sequence>
<dbReference type="GO" id="GO:0046081">
    <property type="term" value="P:dUTP catabolic process"/>
    <property type="evidence" value="ECO:0007669"/>
    <property type="project" value="UniProtKB-UniRule"/>
</dbReference>
<name>A0A4P9WYC4_9FUNG</name>
<dbReference type="SUPFAM" id="SSF51283">
    <property type="entry name" value="dUTPase-like"/>
    <property type="match status" value="1"/>
</dbReference>
<keyword evidence="6" id="KW-0479">Metal-binding</keyword>
<dbReference type="NCBIfam" id="TIGR00576">
    <property type="entry name" value="dut"/>
    <property type="match status" value="1"/>
</dbReference>
<reference evidence="10 11" key="1">
    <citation type="journal article" date="2018" name="Nat. Microbiol.">
        <title>Leveraging single-cell genomics to expand the fungal tree of life.</title>
        <authorList>
            <person name="Ahrendt S.R."/>
            <person name="Quandt C.A."/>
            <person name="Ciobanu D."/>
            <person name="Clum A."/>
            <person name="Salamov A."/>
            <person name="Andreopoulos B."/>
            <person name="Cheng J.F."/>
            <person name="Woyke T."/>
            <person name="Pelin A."/>
            <person name="Henrissat B."/>
            <person name="Reynolds N.K."/>
            <person name="Benny G.L."/>
            <person name="Smith M.E."/>
            <person name="James T.Y."/>
            <person name="Grigoriev I.V."/>
        </authorList>
    </citation>
    <scope>NUCLEOTIDE SEQUENCE [LARGE SCALE GENOMIC DNA]</scope>
    <source>
        <strain evidence="10 11">ATCC 52028</strain>
    </source>
</reference>
<protein>
    <recommendedName>
        <fullName evidence="6">Deoxyuridine 5'-triphosphate nucleotidohydrolase</fullName>
        <shortName evidence="6">dUTPase</shortName>
        <ecNumber evidence="6">3.6.1.23</ecNumber>
    </recommendedName>
    <alternativeName>
        <fullName evidence="6">dUTP pyrophosphatase</fullName>
    </alternativeName>
</protein>
<dbReference type="CDD" id="cd07557">
    <property type="entry name" value="trimeric_dUTPase"/>
    <property type="match status" value="1"/>
</dbReference>
<keyword evidence="4 6" id="KW-0378">Hydrolase</keyword>
<evidence type="ECO:0000256" key="6">
    <source>
        <dbReference type="RuleBase" id="RU367024"/>
    </source>
</evidence>
<evidence type="ECO:0000313" key="10">
    <source>
        <dbReference type="Proteomes" id="UP000268535"/>
    </source>
</evidence>
<dbReference type="InterPro" id="IPR029054">
    <property type="entry name" value="dUTPase-like"/>
</dbReference>
<evidence type="ECO:0000256" key="2">
    <source>
        <dbReference type="ARBA" id="ARBA00006581"/>
    </source>
</evidence>
<accession>A0A4P9WYC4</accession>
<gene>
    <name evidence="8" type="ORF">CAUPRSCDRAFT_6352</name>
    <name evidence="9" type="ORF">CXG81DRAFT_11021</name>
</gene>
<dbReference type="Gene3D" id="2.70.40.10">
    <property type="match status" value="1"/>
</dbReference>
<dbReference type="STRING" id="1555241.A0A4P9WYC4"/>
<proteinExistence type="inferred from homology"/>
<dbReference type="EMBL" id="ML014148">
    <property type="protein sequence ID" value="RKP02257.1"/>
    <property type="molecule type" value="Genomic_DNA"/>
</dbReference>
<evidence type="ECO:0000256" key="5">
    <source>
        <dbReference type="ARBA" id="ARBA00023080"/>
    </source>
</evidence>
<dbReference type="GO" id="GO:0004170">
    <property type="term" value="F:dUTP diphosphatase activity"/>
    <property type="evidence" value="ECO:0007669"/>
    <property type="project" value="UniProtKB-UniRule"/>
</dbReference>
<evidence type="ECO:0000256" key="1">
    <source>
        <dbReference type="ARBA" id="ARBA00005142"/>
    </source>
</evidence>
<reference evidence="9" key="2">
    <citation type="submission" date="2018-04" db="EMBL/GenBank/DDBJ databases">
        <title>Leveraging single-cell genomics to expand the Fungal Tree of Life.</title>
        <authorList>
            <consortium name="DOE Joint Genome Institute"/>
            <person name="Ahrendt S.R."/>
            <person name="Quandt C.A."/>
            <person name="Ciobanu D."/>
            <person name="Clum A."/>
            <person name="Salamov A."/>
            <person name="Andreopoulos B."/>
            <person name="Cheng J.-F."/>
            <person name="Woyke T."/>
            <person name="Pelin A."/>
            <person name="Henrissat B."/>
            <person name="Benny G.L."/>
            <person name="Smith M.E."/>
            <person name="James T.Y."/>
            <person name="Grigoriev I.V."/>
        </authorList>
    </citation>
    <scope>NUCLEOTIDE SEQUENCE</scope>
    <source>
        <strain evidence="9">ATCC 52028</strain>
    </source>
</reference>
<evidence type="ECO:0000256" key="4">
    <source>
        <dbReference type="ARBA" id="ARBA00022801"/>
    </source>
</evidence>
<evidence type="ECO:0000313" key="8">
    <source>
        <dbReference type="EMBL" id="RKO97545.1"/>
    </source>
</evidence>
<comment type="subunit">
    <text evidence="3 6">Homotrimer.</text>
</comment>
<dbReference type="EC" id="3.6.1.23" evidence="6"/>
<comment type="function">
    <text evidence="6">Involved in nucleotide metabolism via production of dUMP, the immediate precursor of thymidine nucleotides, and decreases the intracellular concentration of dUTP so that uracil cannot be incorporated into DNA.</text>
</comment>
<dbReference type="EMBL" id="ML009234">
    <property type="protein sequence ID" value="RKO97545.1"/>
    <property type="molecule type" value="Genomic_DNA"/>
</dbReference>
<dbReference type="Proteomes" id="UP000268535">
    <property type="component" value="Unassembled WGS sequence"/>
</dbReference>
<dbReference type="AlphaFoldDB" id="A0A4P9WYC4"/>
<reference evidence="8" key="3">
    <citation type="submission" date="2018-08" db="EMBL/GenBank/DDBJ databases">
        <title>Leveraging single-cell genomics to expand the Fungal Tree of Life.</title>
        <authorList>
            <consortium name="DOE Joint Genome Institute"/>
            <person name="Ahrendt S.R."/>
            <person name="Quandt C.A."/>
            <person name="Ciobanu D."/>
            <person name="Clum A."/>
            <person name="Salamov A."/>
            <person name="Andreopoulos B."/>
            <person name="Cheng J.-F."/>
            <person name="Woyke T."/>
            <person name="Pelin A."/>
            <person name="Henrissat B."/>
            <person name="Reynolds N."/>
            <person name="Benny G.L."/>
            <person name="Smith M.E."/>
            <person name="James T.Y."/>
            <person name="Grigoriev I.V."/>
        </authorList>
    </citation>
    <scope>NUCLEOTIDE SEQUENCE</scope>
    <source>
        <strain evidence="8">ATCC 52028</strain>
    </source>
</reference>
<evidence type="ECO:0000313" key="11">
    <source>
        <dbReference type="Proteomes" id="UP000274922"/>
    </source>
</evidence>
<dbReference type="PANTHER" id="PTHR11241:SF0">
    <property type="entry name" value="DEOXYURIDINE 5'-TRIPHOSPHATE NUCLEOTIDOHYDROLASE"/>
    <property type="match status" value="1"/>
</dbReference>
<dbReference type="InterPro" id="IPR033704">
    <property type="entry name" value="dUTPase_trimeric"/>
</dbReference>
<evidence type="ECO:0000259" key="7">
    <source>
        <dbReference type="Pfam" id="PF00692"/>
    </source>
</evidence>
<dbReference type="UniPathway" id="UPA00610">
    <property type="reaction ID" value="UER00666"/>
</dbReference>